<organism evidence="1 2">
    <name type="scientific">Desmophyllum pertusum</name>
    <dbReference type="NCBI Taxonomy" id="174260"/>
    <lineage>
        <taxon>Eukaryota</taxon>
        <taxon>Metazoa</taxon>
        <taxon>Cnidaria</taxon>
        <taxon>Anthozoa</taxon>
        <taxon>Hexacorallia</taxon>
        <taxon>Scleractinia</taxon>
        <taxon>Caryophylliina</taxon>
        <taxon>Caryophylliidae</taxon>
        <taxon>Desmophyllum</taxon>
    </lineage>
</organism>
<comment type="caution">
    <text evidence="1">The sequence shown here is derived from an EMBL/GenBank/DDBJ whole genome shotgun (WGS) entry which is preliminary data.</text>
</comment>
<proteinExistence type="predicted"/>
<name>A0A9X0D2Q3_9CNID</name>
<evidence type="ECO:0000313" key="2">
    <source>
        <dbReference type="Proteomes" id="UP001163046"/>
    </source>
</evidence>
<protein>
    <submittedName>
        <fullName evidence="1">Uncharacterized protein</fullName>
    </submittedName>
</protein>
<evidence type="ECO:0000313" key="1">
    <source>
        <dbReference type="EMBL" id="KAJ7385047.1"/>
    </source>
</evidence>
<dbReference type="AlphaFoldDB" id="A0A9X0D2Q3"/>
<accession>A0A9X0D2Q3</accession>
<dbReference type="Proteomes" id="UP001163046">
    <property type="component" value="Unassembled WGS sequence"/>
</dbReference>
<keyword evidence="2" id="KW-1185">Reference proteome</keyword>
<dbReference type="EMBL" id="MU825883">
    <property type="protein sequence ID" value="KAJ7385047.1"/>
    <property type="molecule type" value="Genomic_DNA"/>
</dbReference>
<gene>
    <name evidence="1" type="ORF">OS493_018741</name>
</gene>
<sequence>MKLSTINVFPRGQFCFEDKMSFKFNKKAVVTGVSSVETDKLLVYAQTVKRISSENSRSLDGNIFCVDVGAAALKKQSKKERQWLLEEVENARITPGTIITVNAKERYVKTEADNVDHLRLLTPQAFQLFCPAFESISDNEHFNTAYPSASIDQTRRLVCADQPIPNLRWVMCKNVSLSYNQTTERKDTTVVAVDIVKMEQAGRLVTTSVQQTVTAKLNCITFLPKVGPQNPGPVTFSPALALVKMVDEDVPAPQPRSWAEIETLLLC</sequence>
<reference evidence="1" key="1">
    <citation type="submission" date="2023-01" db="EMBL/GenBank/DDBJ databases">
        <title>Genome assembly of the deep-sea coral Lophelia pertusa.</title>
        <authorList>
            <person name="Herrera S."/>
            <person name="Cordes E."/>
        </authorList>
    </citation>
    <scope>NUCLEOTIDE SEQUENCE</scope>
    <source>
        <strain evidence="1">USNM1676648</strain>
        <tissue evidence="1">Polyp</tissue>
    </source>
</reference>
<dbReference type="OrthoDB" id="5958089at2759"/>